<proteinExistence type="predicted"/>
<comment type="caution">
    <text evidence="2">The sequence shown here is derived from an EMBL/GenBank/DDBJ whole genome shotgun (WGS) entry which is preliminary data.</text>
</comment>
<dbReference type="AlphaFoldDB" id="A0AAD5XX89"/>
<feature type="transmembrane region" description="Helical" evidence="1">
    <location>
        <begin position="81"/>
        <end position="103"/>
    </location>
</feature>
<reference evidence="2" key="1">
    <citation type="submission" date="2020-05" db="EMBL/GenBank/DDBJ databases">
        <title>Phylogenomic resolution of chytrid fungi.</title>
        <authorList>
            <person name="Stajich J.E."/>
            <person name="Amses K."/>
            <person name="Simmons R."/>
            <person name="Seto K."/>
            <person name="Myers J."/>
            <person name="Bonds A."/>
            <person name="Quandt C.A."/>
            <person name="Barry K."/>
            <person name="Liu P."/>
            <person name="Grigoriev I."/>
            <person name="Longcore J.E."/>
            <person name="James T.Y."/>
        </authorList>
    </citation>
    <scope>NUCLEOTIDE SEQUENCE</scope>
    <source>
        <strain evidence="2">JEL0476</strain>
    </source>
</reference>
<dbReference type="Proteomes" id="UP001211065">
    <property type="component" value="Unassembled WGS sequence"/>
</dbReference>
<keyword evidence="1" id="KW-1133">Transmembrane helix</keyword>
<gene>
    <name evidence="2" type="ORF">HK099_001374</name>
</gene>
<sequence>MVVVLELRPNQHFQKPEHSFLNSFKHVKNCFSGYYNIPCSFDNDYDQELKDTLPKVDFEVYLDMINKKLKIFIKQKYPVKVFYVFFGVLSSLGGFILGIYFGFGLNDLNSKNNKNSRLANGGKFEDWRWRKDDNFIKFLSISLIFFGVIIALLTCFLYRRKLNKFYTQLELEINLMLSDITRETFSKGLSWRLNVLKSNEIELKDEVAYQVSKKKIFTIVISNIRAFKN</sequence>
<dbReference type="EMBL" id="JADGJW010000138">
    <property type="protein sequence ID" value="KAJ3223239.1"/>
    <property type="molecule type" value="Genomic_DNA"/>
</dbReference>
<name>A0AAD5XX89_9FUNG</name>
<accession>A0AAD5XX89</accession>
<feature type="transmembrane region" description="Helical" evidence="1">
    <location>
        <begin position="135"/>
        <end position="158"/>
    </location>
</feature>
<organism evidence="2 3">
    <name type="scientific">Clydaea vesicula</name>
    <dbReference type="NCBI Taxonomy" id="447962"/>
    <lineage>
        <taxon>Eukaryota</taxon>
        <taxon>Fungi</taxon>
        <taxon>Fungi incertae sedis</taxon>
        <taxon>Chytridiomycota</taxon>
        <taxon>Chytridiomycota incertae sedis</taxon>
        <taxon>Chytridiomycetes</taxon>
        <taxon>Lobulomycetales</taxon>
        <taxon>Lobulomycetaceae</taxon>
        <taxon>Clydaea</taxon>
    </lineage>
</organism>
<evidence type="ECO:0000313" key="2">
    <source>
        <dbReference type="EMBL" id="KAJ3223239.1"/>
    </source>
</evidence>
<keyword evidence="1" id="KW-0812">Transmembrane</keyword>
<keyword evidence="1" id="KW-0472">Membrane</keyword>
<evidence type="ECO:0000313" key="3">
    <source>
        <dbReference type="Proteomes" id="UP001211065"/>
    </source>
</evidence>
<protein>
    <submittedName>
        <fullName evidence="2">Uncharacterized protein</fullName>
    </submittedName>
</protein>
<keyword evidence="3" id="KW-1185">Reference proteome</keyword>
<evidence type="ECO:0000256" key="1">
    <source>
        <dbReference type="SAM" id="Phobius"/>
    </source>
</evidence>